<dbReference type="InterPro" id="IPR039774">
    <property type="entry name" value="Sin3-like"/>
</dbReference>
<dbReference type="Gene3D" id="1.20.1160.11">
    <property type="entry name" value="Paired amphipathic helix"/>
    <property type="match status" value="2"/>
</dbReference>
<dbReference type="InterPro" id="IPR003822">
    <property type="entry name" value="PAH"/>
</dbReference>
<dbReference type="OrthoDB" id="10265969at2759"/>
<reference evidence="6" key="1">
    <citation type="journal article" date="2013" name="Nat. Genet.">
        <title>The Capsella rubella genome and the genomic consequences of rapid mating system evolution.</title>
        <authorList>
            <person name="Slotte T."/>
            <person name="Hazzouri K.M."/>
            <person name="Agren J.A."/>
            <person name="Koenig D."/>
            <person name="Maumus F."/>
            <person name="Guo Y.L."/>
            <person name="Steige K."/>
            <person name="Platts A.E."/>
            <person name="Escobar J.S."/>
            <person name="Newman L.K."/>
            <person name="Wang W."/>
            <person name="Mandakova T."/>
            <person name="Vello E."/>
            <person name="Smith L.M."/>
            <person name="Henz S.R."/>
            <person name="Steffen J."/>
            <person name="Takuno S."/>
            <person name="Brandvain Y."/>
            <person name="Coop G."/>
            <person name="Andolfatto P."/>
            <person name="Hu T.T."/>
            <person name="Blanchette M."/>
            <person name="Clark R.M."/>
            <person name="Quesneville H."/>
            <person name="Nordborg M."/>
            <person name="Gaut B.S."/>
            <person name="Lysak M.A."/>
            <person name="Jenkins J."/>
            <person name="Grimwood J."/>
            <person name="Chapman J."/>
            <person name="Prochnik S."/>
            <person name="Shu S."/>
            <person name="Rokhsar D."/>
            <person name="Schmutz J."/>
            <person name="Weigel D."/>
            <person name="Wright S.I."/>
        </authorList>
    </citation>
    <scope>NUCLEOTIDE SEQUENCE [LARGE SCALE GENOMIC DNA]</scope>
    <source>
        <strain evidence="6">cv. Monte Gargano</strain>
    </source>
</reference>
<evidence type="ECO:0000256" key="1">
    <source>
        <dbReference type="ARBA" id="ARBA00004123"/>
    </source>
</evidence>
<dbReference type="Pfam" id="PF02671">
    <property type="entry name" value="PAH"/>
    <property type="match status" value="2"/>
</dbReference>
<dbReference type="eggNOG" id="KOG4204">
    <property type="taxonomic scope" value="Eukaryota"/>
</dbReference>
<gene>
    <name evidence="5" type="ORF">CARUB_v10010939mg</name>
</gene>
<keyword evidence="2" id="KW-0678">Repressor</keyword>
<sequence>MVGRRVSPAAPTINDAQSYLAAVKETFHDEPSKYAEFLKLLNGIRNQKVDKDVMVARVEELMEDHDDLLHGFNVFLPDEAKRIKNPHTNKIHADAEEFMNKLKTRFKTLDTEVVGSFRQIMEMFKEGKLSVKQAQEEVIDVLYYHEDLIEDFLTIFEKKKDRVALALLQL</sequence>
<dbReference type="SUPFAM" id="SSF47762">
    <property type="entry name" value="PAH2 domain"/>
    <property type="match status" value="2"/>
</dbReference>
<dbReference type="Proteomes" id="UP000029121">
    <property type="component" value="Unassembled WGS sequence"/>
</dbReference>
<evidence type="ECO:0000256" key="3">
    <source>
        <dbReference type="ARBA" id="ARBA00023242"/>
    </source>
</evidence>
<comment type="subcellular location">
    <subcellularLocation>
        <location evidence="1 4">Nucleus</location>
    </subcellularLocation>
</comment>
<accession>R0GSJ4</accession>
<dbReference type="EMBL" id="KB870805">
    <property type="protein sequence ID" value="EOA38756.1"/>
    <property type="molecule type" value="Genomic_DNA"/>
</dbReference>
<proteinExistence type="predicted"/>
<evidence type="ECO:0000313" key="6">
    <source>
        <dbReference type="Proteomes" id="UP000029121"/>
    </source>
</evidence>
<dbReference type="FunFam" id="1.20.1160.11:FF:000009">
    <property type="entry name" value="F3I6.18 protein"/>
    <property type="match status" value="1"/>
</dbReference>
<dbReference type="PANTHER" id="PTHR12346">
    <property type="entry name" value="SIN3B-RELATED"/>
    <property type="match status" value="1"/>
</dbReference>
<protein>
    <submittedName>
        <fullName evidence="5">Uncharacterized protein</fullName>
    </submittedName>
</protein>
<keyword evidence="6" id="KW-1185">Reference proteome</keyword>
<dbReference type="PANTHER" id="PTHR12346:SF0">
    <property type="entry name" value="SIN3A, ISOFORM G"/>
    <property type="match status" value="1"/>
</dbReference>
<dbReference type="FunFam" id="1.20.1160.11:FF:000001">
    <property type="entry name" value="Paired amphipathic helix protein Sin3"/>
    <property type="match status" value="1"/>
</dbReference>
<dbReference type="InterPro" id="IPR036600">
    <property type="entry name" value="PAH_sf"/>
</dbReference>
<dbReference type="KEGG" id="crb:17898597"/>
<keyword evidence="3 4" id="KW-0539">Nucleus</keyword>
<dbReference type="GO" id="GO:0000122">
    <property type="term" value="P:negative regulation of transcription by RNA polymerase II"/>
    <property type="evidence" value="ECO:0007669"/>
    <property type="project" value="TreeGrafter"/>
</dbReference>
<dbReference type="STRING" id="81985.R0GSJ4"/>
<dbReference type="PROSITE" id="PS51477">
    <property type="entry name" value="PAH"/>
    <property type="match status" value="2"/>
</dbReference>
<dbReference type="AlphaFoldDB" id="R0GSJ4"/>
<name>R0GSJ4_9BRAS</name>
<evidence type="ECO:0000256" key="4">
    <source>
        <dbReference type="PROSITE-ProRule" id="PRU00810"/>
    </source>
</evidence>
<dbReference type="GO" id="GO:0000785">
    <property type="term" value="C:chromatin"/>
    <property type="evidence" value="ECO:0007669"/>
    <property type="project" value="TreeGrafter"/>
</dbReference>
<dbReference type="GO" id="GO:0000118">
    <property type="term" value="C:histone deacetylase complex"/>
    <property type="evidence" value="ECO:0007669"/>
    <property type="project" value="TreeGrafter"/>
</dbReference>
<organism evidence="5 6">
    <name type="scientific">Capsella rubella</name>
    <dbReference type="NCBI Taxonomy" id="81985"/>
    <lineage>
        <taxon>Eukaryota</taxon>
        <taxon>Viridiplantae</taxon>
        <taxon>Streptophyta</taxon>
        <taxon>Embryophyta</taxon>
        <taxon>Tracheophyta</taxon>
        <taxon>Spermatophyta</taxon>
        <taxon>Magnoliopsida</taxon>
        <taxon>eudicotyledons</taxon>
        <taxon>Gunneridae</taxon>
        <taxon>Pentapetalae</taxon>
        <taxon>rosids</taxon>
        <taxon>malvids</taxon>
        <taxon>Brassicales</taxon>
        <taxon>Brassicaceae</taxon>
        <taxon>Camelineae</taxon>
        <taxon>Capsella</taxon>
    </lineage>
</organism>
<evidence type="ECO:0000313" key="5">
    <source>
        <dbReference type="EMBL" id="EOA38756.1"/>
    </source>
</evidence>
<dbReference type="GO" id="GO:0003714">
    <property type="term" value="F:transcription corepressor activity"/>
    <property type="evidence" value="ECO:0007669"/>
    <property type="project" value="InterPro"/>
</dbReference>
<evidence type="ECO:0000256" key="2">
    <source>
        <dbReference type="ARBA" id="ARBA00022491"/>
    </source>
</evidence>